<feature type="transmembrane region" description="Helical" evidence="1">
    <location>
        <begin position="90"/>
        <end position="123"/>
    </location>
</feature>
<organism evidence="3 4">
    <name type="scientific">Karstenula rhodostoma CBS 690.94</name>
    <dbReference type="NCBI Taxonomy" id="1392251"/>
    <lineage>
        <taxon>Eukaryota</taxon>
        <taxon>Fungi</taxon>
        <taxon>Dikarya</taxon>
        <taxon>Ascomycota</taxon>
        <taxon>Pezizomycotina</taxon>
        <taxon>Dothideomycetes</taxon>
        <taxon>Pleosporomycetidae</taxon>
        <taxon>Pleosporales</taxon>
        <taxon>Massarineae</taxon>
        <taxon>Didymosphaeriaceae</taxon>
        <taxon>Karstenula</taxon>
    </lineage>
</organism>
<evidence type="ECO:0008006" key="5">
    <source>
        <dbReference type="Google" id="ProtNLM"/>
    </source>
</evidence>
<evidence type="ECO:0000256" key="2">
    <source>
        <dbReference type="SAM" id="SignalP"/>
    </source>
</evidence>
<keyword evidence="1" id="KW-0812">Transmembrane</keyword>
<evidence type="ECO:0000313" key="3">
    <source>
        <dbReference type="EMBL" id="KAF2446622.1"/>
    </source>
</evidence>
<feature type="chain" id="PRO_5040271821" description="Sodium/calcium exchanger membrane region domain-containing protein" evidence="2">
    <location>
        <begin position="19"/>
        <end position="205"/>
    </location>
</feature>
<proteinExistence type="predicted"/>
<accession>A0A9P4PME0</accession>
<keyword evidence="1" id="KW-0472">Membrane</keyword>
<protein>
    <recommendedName>
        <fullName evidence="5">Sodium/calcium exchanger membrane region domain-containing protein</fullName>
    </recommendedName>
</protein>
<keyword evidence="2" id="KW-0732">Signal</keyword>
<comment type="caution">
    <text evidence="3">The sequence shown here is derived from an EMBL/GenBank/DDBJ whole genome shotgun (WGS) entry which is preliminary data.</text>
</comment>
<dbReference type="Proteomes" id="UP000799764">
    <property type="component" value="Unassembled WGS sequence"/>
</dbReference>
<name>A0A9P4PME0_9PLEO</name>
<dbReference type="AlphaFoldDB" id="A0A9P4PME0"/>
<evidence type="ECO:0000256" key="1">
    <source>
        <dbReference type="SAM" id="Phobius"/>
    </source>
</evidence>
<keyword evidence="1" id="KW-1133">Transmembrane helix</keyword>
<reference evidence="3" key="1">
    <citation type="journal article" date="2020" name="Stud. Mycol.">
        <title>101 Dothideomycetes genomes: a test case for predicting lifestyles and emergence of pathogens.</title>
        <authorList>
            <person name="Haridas S."/>
            <person name="Albert R."/>
            <person name="Binder M."/>
            <person name="Bloem J."/>
            <person name="Labutti K."/>
            <person name="Salamov A."/>
            <person name="Andreopoulos B."/>
            <person name="Baker S."/>
            <person name="Barry K."/>
            <person name="Bills G."/>
            <person name="Bluhm B."/>
            <person name="Cannon C."/>
            <person name="Castanera R."/>
            <person name="Culley D."/>
            <person name="Daum C."/>
            <person name="Ezra D."/>
            <person name="Gonzalez J."/>
            <person name="Henrissat B."/>
            <person name="Kuo A."/>
            <person name="Liang C."/>
            <person name="Lipzen A."/>
            <person name="Lutzoni F."/>
            <person name="Magnuson J."/>
            <person name="Mondo S."/>
            <person name="Nolan M."/>
            <person name="Ohm R."/>
            <person name="Pangilinan J."/>
            <person name="Park H.-J."/>
            <person name="Ramirez L."/>
            <person name="Alfaro M."/>
            <person name="Sun H."/>
            <person name="Tritt A."/>
            <person name="Yoshinaga Y."/>
            <person name="Zwiers L.-H."/>
            <person name="Turgeon B."/>
            <person name="Goodwin S."/>
            <person name="Spatafora J."/>
            <person name="Crous P."/>
            <person name="Grigoriev I."/>
        </authorList>
    </citation>
    <scope>NUCLEOTIDE SEQUENCE</scope>
    <source>
        <strain evidence="3">CBS 690.94</strain>
    </source>
</reference>
<gene>
    <name evidence="3" type="ORF">P171DRAFT_442962</name>
</gene>
<keyword evidence="4" id="KW-1185">Reference proteome</keyword>
<sequence length="205" mass="22644">MTDLLLIVYMMAILGYDAREISPSVLSMCFGGNNVGNDLSRPEALAFSMGLYPCTIVAEDGLDLRDFAFLVCVILLGNIHLSDDLPFGDVLAFAISVLFLGYFLFDCDLGFAVPLGVVIWLAAIFEERRNDALDTNYTMPLENNGAAKRMVTSRGACGGAHKTEDKHNRRRTIKLHSRDAEVPFKLGMLPEIPGARCLLRYARAY</sequence>
<dbReference type="EMBL" id="MU001498">
    <property type="protein sequence ID" value="KAF2446622.1"/>
    <property type="molecule type" value="Genomic_DNA"/>
</dbReference>
<evidence type="ECO:0000313" key="4">
    <source>
        <dbReference type="Proteomes" id="UP000799764"/>
    </source>
</evidence>
<feature type="signal peptide" evidence="2">
    <location>
        <begin position="1"/>
        <end position="18"/>
    </location>
</feature>